<reference evidence="6 7" key="1">
    <citation type="submission" date="2014-07" db="EMBL/GenBank/DDBJ databases">
        <title>Complete genome sequence of Corynebacterium atypicum DSM 44849: identifiction of the mycolic acid biosynthesis genes.</title>
        <authorList>
            <person name="Tippelt A."/>
            <person name="Mollmann S."/>
            <person name="Albersmeier A."/>
            <person name="Jaenicke S."/>
            <person name="Ruckert C."/>
            <person name="Tauch A."/>
        </authorList>
    </citation>
    <scope>NUCLEOTIDE SEQUENCE [LARGE SCALE GENOMIC DNA]</scope>
    <source>
        <strain evidence="6 7">R2070</strain>
    </source>
</reference>
<dbReference type="Gene3D" id="3.40.50.1220">
    <property type="entry name" value="TPP-binding domain"/>
    <property type="match status" value="1"/>
</dbReference>
<comment type="domain">
    <text evidence="3">2 residues (Tyr-79 and Arg-82) present in a large hydrophobic pocket are probably involved in substrate specificity. They are important for desuccinylation activity, but dispensable for deacetylation activity.</text>
</comment>
<keyword evidence="1" id="KW-0808">Transferase</keyword>
<evidence type="ECO:0000256" key="2">
    <source>
        <dbReference type="ARBA" id="ARBA00023027"/>
    </source>
</evidence>
<dbReference type="RefSeq" id="WP_038603982.1">
    <property type="nucleotide sequence ID" value="NZ_CP008944.1"/>
</dbReference>
<dbReference type="PANTHER" id="PTHR11085:SF4">
    <property type="entry name" value="NAD-DEPENDENT PROTEIN DEACYLASE"/>
    <property type="match status" value="1"/>
</dbReference>
<proteinExistence type="inferred from homology"/>
<evidence type="ECO:0000313" key="6">
    <source>
        <dbReference type="EMBL" id="AIG63405.1"/>
    </source>
</evidence>
<keyword evidence="7" id="KW-1185">Reference proteome</keyword>
<dbReference type="HAMAP" id="MF_01121">
    <property type="entry name" value="Sirtuin_ClassIII"/>
    <property type="match status" value="1"/>
</dbReference>
<feature type="active site" description="Proton acceptor" evidence="3 4">
    <location>
        <position position="132"/>
    </location>
</feature>
<dbReference type="PANTHER" id="PTHR11085">
    <property type="entry name" value="NAD-DEPENDENT PROTEIN DEACYLASE SIRTUIN-5, MITOCHONDRIAL-RELATED"/>
    <property type="match status" value="1"/>
</dbReference>
<dbReference type="Proteomes" id="UP000028504">
    <property type="component" value="Chromosome"/>
</dbReference>
<dbReference type="InterPro" id="IPR026591">
    <property type="entry name" value="Sirtuin_cat_small_dom_sf"/>
</dbReference>
<dbReference type="InterPro" id="IPR003000">
    <property type="entry name" value="Sirtuin"/>
</dbReference>
<comment type="subcellular location">
    <subcellularLocation>
        <location evidence="3">Cytoplasm</location>
    </subcellularLocation>
</comment>
<keyword evidence="3" id="KW-0963">Cytoplasm</keyword>
<dbReference type="CDD" id="cd01412">
    <property type="entry name" value="SIRT5_Af1_CobB"/>
    <property type="match status" value="1"/>
</dbReference>
<feature type="binding site" evidence="3 4">
    <location>
        <position position="172"/>
    </location>
    <ligand>
        <name>Zn(2+)</name>
        <dbReference type="ChEBI" id="CHEBI:29105"/>
    </ligand>
</feature>
<sequence length="266" mass="28497">MSSAQLAAAIARAAELIRGATPADRPLEVEIFTGAGISADSGLSTFRDAETGLWSHVDPTALANIDAWERDPEPMWAWYLWRARLSLSAEPNPGHLTVARWQAEGPGHVHVTTQNIDNLHERAGAREVAHLHGSLFSFRCSRCAAPYNGVDAERDIPREPVERLTPPKCPRCGGIVRPGVVWFGEALPPQEWDAAEAAMRRADVVIIIGTSGVVYPAASLPLLAAQRGAVIIEVTPKPTELTPVATETLLTTAGIGLPALYQEVAG</sequence>
<dbReference type="PROSITE" id="PS50305">
    <property type="entry name" value="SIRTUIN"/>
    <property type="match status" value="1"/>
</dbReference>
<name>A0ABM5QKZ3_9CORY</name>
<dbReference type="SUPFAM" id="SSF52467">
    <property type="entry name" value="DHS-like NAD/FAD-binding domain"/>
    <property type="match status" value="1"/>
</dbReference>
<feature type="binding site" evidence="3 4">
    <location>
        <position position="169"/>
    </location>
    <ligand>
        <name>Zn(2+)</name>
        <dbReference type="ChEBI" id="CHEBI:29105"/>
    </ligand>
</feature>
<dbReference type="InterPro" id="IPR029035">
    <property type="entry name" value="DHS-like_NAD/FAD-binding_dom"/>
</dbReference>
<evidence type="ECO:0000256" key="1">
    <source>
        <dbReference type="ARBA" id="ARBA00022679"/>
    </source>
</evidence>
<accession>A0ABM5QKZ3</accession>
<dbReference type="InterPro" id="IPR050134">
    <property type="entry name" value="NAD-dep_sirtuin_deacylases"/>
</dbReference>
<dbReference type="Gene3D" id="3.30.1600.10">
    <property type="entry name" value="SIR2/SIRT2 'Small Domain"/>
    <property type="match status" value="1"/>
</dbReference>
<feature type="binding site" evidence="3">
    <location>
        <position position="253"/>
    </location>
    <ligand>
        <name>NAD(+)</name>
        <dbReference type="ChEBI" id="CHEBI:57540"/>
    </ligand>
</feature>
<feature type="binding site" evidence="3">
    <location>
        <begin position="114"/>
        <end position="117"/>
    </location>
    <ligand>
        <name>NAD(+)</name>
        <dbReference type="ChEBI" id="CHEBI:57540"/>
    </ligand>
</feature>
<evidence type="ECO:0000313" key="7">
    <source>
        <dbReference type="Proteomes" id="UP000028504"/>
    </source>
</evidence>
<organism evidence="6 7">
    <name type="scientific">Corynebacterium atypicum</name>
    <dbReference type="NCBI Taxonomy" id="191610"/>
    <lineage>
        <taxon>Bacteria</taxon>
        <taxon>Bacillati</taxon>
        <taxon>Actinomycetota</taxon>
        <taxon>Actinomycetes</taxon>
        <taxon>Mycobacteriales</taxon>
        <taxon>Corynebacteriaceae</taxon>
        <taxon>Corynebacterium</taxon>
    </lineage>
</organism>
<dbReference type="InterPro" id="IPR027546">
    <property type="entry name" value="Sirtuin_class_III"/>
</dbReference>
<feature type="binding site" evidence="3">
    <location>
        <begin position="209"/>
        <end position="211"/>
    </location>
    <ligand>
        <name>NAD(+)</name>
        <dbReference type="ChEBI" id="CHEBI:57540"/>
    </ligand>
</feature>
<feature type="binding site" evidence="3">
    <location>
        <position position="82"/>
    </location>
    <ligand>
        <name>substrate</name>
    </ligand>
</feature>
<dbReference type="NCBIfam" id="NF001753">
    <property type="entry name" value="PRK00481.1-3"/>
    <property type="match status" value="1"/>
</dbReference>
<feature type="binding site" evidence="3 4">
    <location>
        <position position="140"/>
    </location>
    <ligand>
        <name>Zn(2+)</name>
        <dbReference type="ChEBI" id="CHEBI:29105"/>
    </ligand>
</feature>
<keyword evidence="3 4" id="KW-0862">Zinc</keyword>
<keyword evidence="3 4" id="KW-0479">Metal-binding</keyword>
<keyword evidence="2 3" id="KW-0520">NAD</keyword>
<dbReference type="InterPro" id="IPR026590">
    <property type="entry name" value="Ssirtuin_cat_dom"/>
</dbReference>
<comment type="caution">
    <text evidence="3">Lacks conserved residue(s) required for the propagation of feature annotation.</text>
</comment>
<comment type="cofactor">
    <cofactor evidence="3">
        <name>Zn(2+)</name>
        <dbReference type="ChEBI" id="CHEBI:29105"/>
    </cofactor>
    <text evidence="3">Binds 1 zinc ion per subunit.</text>
</comment>
<comment type="catalytic activity">
    <reaction evidence="3">
        <text>N(6)-succinyl-L-lysyl-[protein] + NAD(+) + H2O = 2''-O-succinyl-ADP-D-ribose + nicotinamide + L-lysyl-[protein]</text>
        <dbReference type="Rhea" id="RHEA:47668"/>
        <dbReference type="Rhea" id="RHEA-COMP:9752"/>
        <dbReference type="Rhea" id="RHEA-COMP:11877"/>
        <dbReference type="ChEBI" id="CHEBI:15377"/>
        <dbReference type="ChEBI" id="CHEBI:17154"/>
        <dbReference type="ChEBI" id="CHEBI:29969"/>
        <dbReference type="ChEBI" id="CHEBI:57540"/>
        <dbReference type="ChEBI" id="CHEBI:87830"/>
        <dbReference type="ChEBI" id="CHEBI:87832"/>
    </reaction>
</comment>
<evidence type="ECO:0000259" key="5">
    <source>
        <dbReference type="PROSITE" id="PS50305"/>
    </source>
</evidence>
<evidence type="ECO:0000256" key="3">
    <source>
        <dbReference type="HAMAP-Rule" id="MF_01121"/>
    </source>
</evidence>
<dbReference type="EMBL" id="CP008944">
    <property type="protein sequence ID" value="AIG63405.1"/>
    <property type="molecule type" value="Genomic_DNA"/>
</dbReference>
<dbReference type="EC" id="2.3.1.286" evidence="3"/>
<comment type="catalytic activity">
    <reaction evidence="3">
        <text>N(6)-acetyl-L-lysyl-[protein] + NAD(+) + H2O = 2''-O-acetyl-ADP-D-ribose + nicotinamide + L-lysyl-[protein]</text>
        <dbReference type="Rhea" id="RHEA:43636"/>
        <dbReference type="Rhea" id="RHEA-COMP:9752"/>
        <dbReference type="Rhea" id="RHEA-COMP:10731"/>
        <dbReference type="ChEBI" id="CHEBI:15377"/>
        <dbReference type="ChEBI" id="CHEBI:17154"/>
        <dbReference type="ChEBI" id="CHEBI:29969"/>
        <dbReference type="ChEBI" id="CHEBI:57540"/>
        <dbReference type="ChEBI" id="CHEBI:61930"/>
        <dbReference type="ChEBI" id="CHEBI:83767"/>
        <dbReference type="EC" id="2.3.1.286"/>
    </reaction>
</comment>
<dbReference type="Pfam" id="PF02146">
    <property type="entry name" value="SIR2"/>
    <property type="match status" value="1"/>
</dbReference>
<gene>
    <name evidence="3" type="primary">cobB</name>
    <name evidence="6" type="ORF">CATYP_00315</name>
</gene>
<feature type="binding site" evidence="3">
    <location>
        <position position="79"/>
    </location>
    <ligand>
        <name>substrate</name>
    </ligand>
</feature>
<feature type="domain" description="Deacetylase sirtuin-type" evidence="5">
    <location>
        <begin position="3"/>
        <end position="266"/>
    </location>
</feature>
<comment type="similarity">
    <text evidence="3">Belongs to the sirtuin family. Class III subfamily.</text>
</comment>
<feature type="binding site" evidence="3 4">
    <location>
        <position position="143"/>
    </location>
    <ligand>
        <name>Zn(2+)</name>
        <dbReference type="ChEBI" id="CHEBI:29105"/>
    </ligand>
</feature>
<comment type="function">
    <text evidence="3">NAD-dependent lysine deacetylase and desuccinylase that specifically removes acetyl and succinyl groups on target proteins. Modulates the activities of several proteins which are inactive in their acylated form.</text>
</comment>
<evidence type="ECO:0000256" key="4">
    <source>
        <dbReference type="PROSITE-ProRule" id="PRU00236"/>
    </source>
</evidence>
<protein>
    <recommendedName>
        <fullName evidence="3">NAD-dependent protein deacylase</fullName>
        <ecNumber evidence="3">2.3.1.286</ecNumber>
    </recommendedName>
    <alternativeName>
        <fullName evidence="3">Regulatory protein SIR2 homolog</fullName>
    </alternativeName>
</protein>